<dbReference type="PANTHER" id="PTHR43252">
    <property type="entry name" value="TRANSCRIPTIONAL REGULATOR YQJI"/>
    <property type="match status" value="1"/>
</dbReference>
<evidence type="ECO:0000313" key="3">
    <source>
        <dbReference type="EMBL" id="NMH98834.1"/>
    </source>
</evidence>
<keyword evidence="4" id="KW-1185">Reference proteome</keyword>
<dbReference type="InterPro" id="IPR036388">
    <property type="entry name" value="WH-like_DNA-bd_sf"/>
</dbReference>
<evidence type="ECO:0000259" key="1">
    <source>
        <dbReference type="Pfam" id="PF03551"/>
    </source>
</evidence>
<comment type="caution">
    <text evidence="3">The sequence shown here is derived from an EMBL/GenBank/DDBJ whole genome shotgun (WGS) entry which is preliminary data.</text>
</comment>
<gene>
    <name evidence="3" type="ORF">HF526_16190</name>
</gene>
<dbReference type="Pfam" id="PF03551">
    <property type="entry name" value="PadR"/>
    <property type="match status" value="1"/>
</dbReference>
<feature type="domain" description="Transcription regulator PadR C-terminal" evidence="2">
    <location>
        <begin position="91"/>
        <end position="172"/>
    </location>
</feature>
<dbReference type="InterPro" id="IPR036390">
    <property type="entry name" value="WH_DNA-bd_sf"/>
</dbReference>
<name>A0ABX1SD62_9PSEU</name>
<dbReference type="Proteomes" id="UP000820669">
    <property type="component" value="Unassembled WGS sequence"/>
</dbReference>
<reference evidence="3 4" key="1">
    <citation type="submission" date="2020-04" db="EMBL/GenBank/DDBJ databases">
        <authorList>
            <person name="Klaysubun C."/>
            <person name="Duangmal K."/>
            <person name="Lipun K."/>
        </authorList>
    </citation>
    <scope>NUCLEOTIDE SEQUENCE [LARGE SCALE GENOMIC DNA]</scope>
    <source>
        <strain evidence="3 4">K10HN5</strain>
    </source>
</reference>
<dbReference type="PANTHER" id="PTHR43252:SF4">
    <property type="entry name" value="TRANSCRIPTIONAL REGULATORY PROTEIN"/>
    <property type="match status" value="1"/>
</dbReference>
<dbReference type="SUPFAM" id="SSF46785">
    <property type="entry name" value="Winged helix' DNA-binding domain"/>
    <property type="match status" value="1"/>
</dbReference>
<dbReference type="Gene3D" id="1.10.10.10">
    <property type="entry name" value="Winged helix-like DNA-binding domain superfamily/Winged helix DNA-binding domain"/>
    <property type="match status" value="1"/>
</dbReference>
<dbReference type="InterPro" id="IPR005149">
    <property type="entry name" value="Tscrpt_reg_PadR_N"/>
</dbReference>
<proteinExistence type="predicted"/>
<evidence type="ECO:0000259" key="2">
    <source>
        <dbReference type="Pfam" id="PF10400"/>
    </source>
</evidence>
<dbReference type="InterPro" id="IPR018309">
    <property type="entry name" value="Tscrpt_reg_PadR_C"/>
</dbReference>
<feature type="domain" description="Transcription regulator PadR N-terminal" evidence="1">
    <location>
        <begin position="7"/>
        <end position="78"/>
    </location>
</feature>
<sequence length="191" mass="20866">MSLSHALLGLLAVEPASGYELTKVFEADLGRYAWQAGHTSIYPELNRLAERGLAEVVHSGARGSRTYAITAAGREELRSWLLAPPRRGAKVRNEQVLRMFLLSALEPADARVVLRRIAENTAHEAAELRRIREEHGSVQVGRAGFGQLAAEFGLRQYDAVHDWAVWAIDQLDAAEQVAERAAETGAAEASA</sequence>
<evidence type="ECO:0000313" key="4">
    <source>
        <dbReference type="Proteomes" id="UP000820669"/>
    </source>
</evidence>
<organism evidence="3 4">
    <name type="scientific">Pseudonocardia acidicola</name>
    <dbReference type="NCBI Taxonomy" id="2724939"/>
    <lineage>
        <taxon>Bacteria</taxon>
        <taxon>Bacillati</taxon>
        <taxon>Actinomycetota</taxon>
        <taxon>Actinomycetes</taxon>
        <taxon>Pseudonocardiales</taxon>
        <taxon>Pseudonocardiaceae</taxon>
        <taxon>Pseudonocardia</taxon>
    </lineage>
</organism>
<dbReference type="EMBL" id="JAAXLA010000027">
    <property type="protein sequence ID" value="NMH98834.1"/>
    <property type="molecule type" value="Genomic_DNA"/>
</dbReference>
<dbReference type="RefSeq" id="WP_169382273.1">
    <property type="nucleotide sequence ID" value="NZ_JAAXLA010000027.1"/>
</dbReference>
<accession>A0ABX1SD62</accession>
<dbReference type="Pfam" id="PF10400">
    <property type="entry name" value="Vir_act_alpha_C"/>
    <property type="match status" value="1"/>
</dbReference>
<protein>
    <submittedName>
        <fullName evidence="3">PadR family transcriptional regulator</fullName>
    </submittedName>
</protein>